<evidence type="ECO:0000313" key="2">
    <source>
        <dbReference type="WBParaSite" id="nRc.2.0.1.t09322-RA"/>
    </source>
</evidence>
<evidence type="ECO:0000313" key="1">
    <source>
        <dbReference type="Proteomes" id="UP000887565"/>
    </source>
</evidence>
<dbReference type="WBParaSite" id="nRc.2.0.1.t09322-RA">
    <property type="protein sequence ID" value="nRc.2.0.1.t09322-RA"/>
    <property type="gene ID" value="nRc.2.0.1.g09322"/>
</dbReference>
<protein>
    <submittedName>
        <fullName evidence="2">Uncharacterized protein</fullName>
    </submittedName>
</protein>
<sequence length="72" mass="8893">MDDILDENRLERNEIERPIVHYRTDPFDIYDNHQFWIRYRFGKEGTRHIMDMLSQNLQRPTNRCRALSPETQ</sequence>
<dbReference type="AlphaFoldDB" id="A0A915I5A5"/>
<organism evidence="1 2">
    <name type="scientific">Romanomermis culicivorax</name>
    <name type="common">Nematode worm</name>
    <dbReference type="NCBI Taxonomy" id="13658"/>
    <lineage>
        <taxon>Eukaryota</taxon>
        <taxon>Metazoa</taxon>
        <taxon>Ecdysozoa</taxon>
        <taxon>Nematoda</taxon>
        <taxon>Enoplea</taxon>
        <taxon>Dorylaimia</taxon>
        <taxon>Mermithida</taxon>
        <taxon>Mermithoidea</taxon>
        <taxon>Mermithidae</taxon>
        <taxon>Romanomermis</taxon>
    </lineage>
</organism>
<proteinExistence type="predicted"/>
<reference evidence="2" key="1">
    <citation type="submission" date="2022-11" db="UniProtKB">
        <authorList>
            <consortium name="WormBaseParasite"/>
        </authorList>
    </citation>
    <scope>IDENTIFICATION</scope>
</reference>
<accession>A0A915I5A5</accession>
<keyword evidence="1" id="KW-1185">Reference proteome</keyword>
<name>A0A915I5A5_ROMCU</name>
<dbReference type="Proteomes" id="UP000887565">
    <property type="component" value="Unplaced"/>
</dbReference>